<proteinExistence type="predicted"/>
<protein>
    <recommendedName>
        <fullName evidence="3">PilY1 beta-propeller domain-containing protein</fullName>
    </recommendedName>
</protein>
<evidence type="ECO:0000256" key="1">
    <source>
        <dbReference type="ARBA" id="ARBA00022723"/>
    </source>
</evidence>
<sequence>MVFGGNEGAYFKTPVGPIEDQRNTITSKVDALTAGGNTPLSESLFQAMRYYQGEDVFIRSTDENDADSNPKTVDGVAANGSFISPIKFSCQPNYAVVLTDGVPTSDTNHEETIEGVVGSCSGNCLDEIADHMFTEDMIPSAKDPSDQFPGQQKVSTYTVGFKTDQTLLSDTARKGGGQYLLADNASELTTALQKVLDDVRARSTTYVAPGIAVNTFDRLNHLNMLYYALFQSDKGAIWDGNLKRYKLTIQKDDTTGEAKAVIVDVNDNAAIDEATGFFKETARSWWSPAADGPNVREGGAASQLPEATSNRKVFSNLSSNRSDLSHSSNALVTNNNNLTGADFGNSAMSSAELAEIINWTRGVDVKDKDGDSETTDARKFLADPLHSVPQLIIYDATSTPQDISIFYGDNQGYIHGVDGANGASHFSFIPRELLKNQPTMMNSTDQSSKVYGMDGSLVTWVKDADRDGVIGSSNDDFARIYGGMRRGGKSYYALDVTDRTSPKLLWKITGGVANSDFEELAQTWSKPVKTKVDINGKLYEVLIFSGGYDTNQDSVDVRTEDSSGRALYVVDAETGNRLWWAGPAGSGADLELADMKYSIPASPKVLDVNGDGLADQVYVGDMEGRFCDLISIIRIGCRILPPPAA</sequence>
<accession>W5YM46</accession>
<dbReference type="EMBL" id="CP007151">
    <property type="protein sequence ID" value="AHI30176.1"/>
    <property type="molecule type" value="Genomic_DNA"/>
</dbReference>
<dbReference type="AlphaFoldDB" id="W5YM46"/>
<dbReference type="GO" id="GO:0046872">
    <property type="term" value="F:metal ion binding"/>
    <property type="evidence" value="ECO:0007669"/>
    <property type="project" value="UniProtKB-KW"/>
</dbReference>
<dbReference type="STRING" id="1420916.AU14_14150"/>
<evidence type="ECO:0000313" key="5">
    <source>
        <dbReference type="Proteomes" id="UP000061489"/>
    </source>
</evidence>
<dbReference type="Gene3D" id="3.40.50.410">
    <property type="entry name" value="von Willebrand factor, type A domain"/>
    <property type="match status" value="1"/>
</dbReference>
<keyword evidence="1" id="KW-0479">Metal-binding</keyword>
<dbReference type="Pfam" id="PF05567">
    <property type="entry name" value="T4P_PilY1"/>
    <property type="match status" value="1"/>
</dbReference>
<name>W5YM46_9GAMM</name>
<dbReference type="InterPro" id="IPR036465">
    <property type="entry name" value="vWFA_dom_sf"/>
</dbReference>
<dbReference type="SUPFAM" id="SSF53300">
    <property type="entry name" value="vWA-like"/>
    <property type="match status" value="1"/>
</dbReference>
<evidence type="ECO:0000256" key="2">
    <source>
        <dbReference type="ARBA" id="ARBA00022837"/>
    </source>
</evidence>
<dbReference type="InterPro" id="IPR008707">
    <property type="entry name" value="B-propeller_PilY1"/>
</dbReference>
<keyword evidence="5" id="KW-1185">Reference proteome</keyword>
<dbReference type="PROSITE" id="PS50890">
    <property type="entry name" value="PUA"/>
    <property type="match status" value="1"/>
</dbReference>
<dbReference type="RefSeq" id="WP_052472057.1">
    <property type="nucleotide sequence ID" value="NZ_CP007151.1"/>
</dbReference>
<dbReference type="Proteomes" id="UP000061489">
    <property type="component" value="Chromosome"/>
</dbReference>
<dbReference type="HOGENOM" id="CLU_424411_0_0_6"/>
<evidence type="ECO:0000313" key="4">
    <source>
        <dbReference type="EMBL" id="AHI30176.1"/>
    </source>
</evidence>
<keyword evidence="2" id="KW-0106">Calcium</keyword>
<reference evidence="4 5" key="1">
    <citation type="journal article" date="2014" name="Genome Announc.">
        <title>Draft Genome Sequences of Marinobacter similis A3d10T and Marinobacter salarius R9SW1T.</title>
        <authorList>
            <person name="Ivanova E.P."/>
            <person name="Ng H.J."/>
            <person name="Webb H.K."/>
            <person name="Feng G."/>
            <person name="Oshima K."/>
            <person name="Hattori M."/>
            <person name="Ohkuma M."/>
            <person name="Sergeev A.F."/>
            <person name="Mikhailov V.V."/>
            <person name="Crawford R.J."/>
            <person name="Sawabe T."/>
        </authorList>
    </citation>
    <scope>NUCLEOTIDE SEQUENCE [LARGE SCALE GENOMIC DNA]</scope>
    <source>
        <strain evidence="4 5">A3d10</strain>
    </source>
</reference>
<organism evidence="4 5">
    <name type="scientific">Marinobacter similis</name>
    <dbReference type="NCBI Taxonomy" id="1420916"/>
    <lineage>
        <taxon>Bacteria</taxon>
        <taxon>Pseudomonadati</taxon>
        <taxon>Pseudomonadota</taxon>
        <taxon>Gammaproteobacteria</taxon>
        <taxon>Pseudomonadales</taxon>
        <taxon>Marinobacteraceae</taxon>
        <taxon>Marinobacter</taxon>
    </lineage>
</organism>
<evidence type="ECO:0000259" key="3">
    <source>
        <dbReference type="Pfam" id="PF05567"/>
    </source>
</evidence>
<dbReference type="KEGG" id="msx:AU14_14150"/>
<gene>
    <name evidence="4" type="ORF">AU14_14150</name>
</gene>
<feature type="domain" description="PilY1 beta-propeller" evidence="3">
    <location>
        <begin position="379"/>
        <end position="626"/>
    </location>
</feature>